<proteinExistence type="predicted"/>
<sequence>MAHNLPGEKSAWIPDLIGPIFKRDSLTLKQALDLRNADEQIHHMATFVPDEVLYGIDLSKKDFRRFQAVLMFLQISQS</sequence>
<gene>
    <name evidence="1" type="ORF">DMN91_004914</name>
</gene>
<evidence type="ECO:0000313" key="1">
    <source>
        <dbReference type="EMBL" id="RLU22636.1"/>
    </source>
</evidence>
<dbReference type="EMBL" id="QOIP01000005">
    <property type="protein sequence ID" value="RLU22636.1"/>
    <property type="molecule type" value="Genomic_DNA"/>
</dbReference>
<dbReference type="AlphaFoldDB" id="A0A3L8DQR8"/>
<reference evidence="1" key="2">
    <citation type="submission" date="2018-07" db="EMBL/GenBank/DDBJ databases">
        <authorList>
            <person name="Mckenzie S.K."/>
            <person name="Kronauer D.J.C."/>
        </authorList>
    </citation>
    <scope>NUCLEOTIDE SEQUENCE</scope>
    <source>
        <strain evidence="1">Clonal line C1</strain>
    </source>
</reference>
<dbReference type="OrthoDB" id="194468at2759"/>
<reference evidence="1" key="1">
    <citation type="journal article" date="2018" name="Genome Res.">
        <title>The genomic architecture and molecular evolution of ant odorant receptors.</title>
        <authorList>
            <person name="McKenzie S.K."/>
            <person name="Kronauer D.J.C."/>
        </authorList>
    </citation>
    <scope>NUCLEOTIDE SEQUENCE [LARGE SCALE GENOMIC DNA]</scope>
    <source>
        <strain evidence="1">Clonal line C1</strain>
    </source>
</reference>
<name>A0A3L8DQR8_OOCBI</name>
<comment type="caution">
    <text evidence="1">The sequence shown here is derived from an EMBL/GenBank/DDBJ whole genome shotgun (WGS) entry which is preliminary data.</text>
</comment>
<protein>
    <submittedName>
        <fullName evidence="1">Uncharacterized protein</fullName>
    </submittedName>
</protein>
<accession>A0A3L8DQR8</accession>
<organism evidence="1">
    <name type="scientific">Ooceraea biroi</name>
    <name type="common">Clonal raider ant</name>
    <name type="synonym">Cerapachys biroi</name>
    <dbReference type="NCBI Taxonomy" id="2015173"/>
    <lineage>
        <taxon>Eukaryota</taxon>
        <taxon>Metazoa</taxon>
        <taxon>Ecdysozoa</taxon>
        <taxon>Arthropoda</taxon>
        <taxon>Hexapoda</taxon>
        <taxon>Insecta</taxon>
        <taxon>Pterygota</taxon>
        <taxon>Neoptera</taxon>
        <taxon>Endopterygota</taxon>
        <taxon>Hymenoptera</taxon>
        <taxon>Apocrita</taxon>
        <taxon>Aculeata</taxon>
        <taxon>Formicoidea</taxon>
        <taxon>Formicidae</taxon>
        <taxon>Dorylinae</taxon>
        <taxon>Ooceraea</taxon>
    </lineage>
</organism>
<dbReference type="Proteomes" id="UP000279307">
    <property type="component" value="Chromosome 5"/>
</dbReference>